<accession>A0ABY5DDA2</accession>
<feature type="region of interest" description="Disordered" evidence="1">
    <location>
        <begin position="1"/>
        <end position="62"/>
    </location>
</feature>
<dbReference type="EMBL" id="CP099837">
    <property type="protein sequence ID" value="USY21741.1"/>
    <property type="molecule type" value="Genomic_DNA"/>
</dbReference>
<keyword evidence="3" id="KW-1185">Reference proteome</keyword>
<feature type="compositionally biased region" description="Basic and acidic residues" evidence="1">
    <location>
        <begin position="13"/>
        <end position="22"/>
    </location>
</feature>
<reference evidence="2" key="1">
    <citation type="submission" date="2022-06" db="EMBL/GenBank/DDBJ databases">
        <authorList>
            <person name="Ping M."/>
        </authorList>
    </citation>
    <scope>NUCLEOTIDE SEQUENCE</scope>
    <source>
        <strain evidence="2">JCM11759T</strain>
    </source>
</reference>
<evidence type="ECO:0000256" key="1">
    <source>
        <dbReference type="SAM" id="MobiDB-lite"/>
    </source>
</evidence>
<feature type="compositionally biased region" description="Basic and acidic residues" evidence="1">
    <location>
        <begin position="28"/>
        <end position="37"/>
    </location>
</feature>
<proteinExistence type="predicted"/>
<dbReference type="RefSeq" id="WP_254420581.1">
    <property type="nucleotide sequence ID" value="NZ_BAAAJB010000005.1"/>
</dbReference>
<organism evidence="2 3">
    <name type="scientific">Nocardiopsis exhalans</name>
    <dbReference type="NCBI Taxonomy" id="163604"/>
    <lineage>
        <taxon>Bacteria</taxon>
        <taxon>Bacillati</taxon>
        <taxon>Actinomycetota</taxon>
        <taxon>Actinomycetes</taxon>
        <taxon>Streptosporangiales</taxon>
        <taxon>Nocardiopsidaceae</taxon>
        <taxon>Nocardiopsis</taxon>
    </lineage>
</organism>
<protein>
    <submittedName>
        <fullName evidence="2">Uncharacterized protein</fullName>
    </submittedName>
</protein>
<evidence type="ECO:0000313" key="3">
    <source>
        <dbReference type="Proteomes" id="UP001055940"/>
    </source>
</evidence>
<sequence>MQRVASLESGLADVKHEVEHNDGSSLKDSAKRTEEAVKGLTHRVNGLAGQVDSLSRQPPPSS</sequence>
<gene>
    <name evidence="2" type="ORF">NE857_09110</name>
</gene>
<evidence type="ECO:0000313" key="2">
    <source>
        <dbReference type="EMBL" id="USY21741.1"/>
    </source>
</evidence>
<dbReference type="Proteomes" id="UP001055940">
    <property type="component" value="Chromosome"/>
</dbReference>
<name>A0ABY5DDA2_9ACTN</name>